<dbReference type="Proteomes" id="UP000469346">
    <property type="component" value="Unassembled WGS sequence"/>
</dbReference>
<feature type="transmembrane region" description="Helical" evidence="6">
    <location>
        <begin position="31"/>
        <end position="50"/>
    </location>
</feature>
<comment type="caution">
    <text evidence="8">The sequence shown here is derived from an EMBL/GenBank/DDBJ whole genome shotgun (WGS) entry which is preliminary data.</text>
</comment>
<feature type="transmembrane region" description="Helical" evidence="6">
    <location>
        <begin position="91"/>
        <end position="110"/>
    </location>
</feature>
<dbReference type="AlphaFoldDB" id="A0A6N9TQ04"/>
<feature type="transmembrane region" description="Helical" evidence="6">
    <location>
        <begin position="170"/>
        <end position="193"/>
    </location>
</feature>
<keyword evidence="9" id="KW-1185">Reference proteome</keyword>
<feature type="transmembrane region" description="Helical" evidence="6">
    <location>
        <begin position="122"/>
        <end position="149"/>
    </location>
</feature>
<accession>A0A6N9TQ04</accession>
<evidence type="ECO:0000256" key="6">
    <source>
        <dbReference type="SAM" id="Phobius"/>
    </source>
</evidence>
<feature type="domain" description="Cytochrome c assembly protein" evidence="7">
    <location>
        <begin position="71"/>
        <end position="248"/>
    </location>
</feature>
<dbReference type="GO" id="GO:0017004">
    <property type="term" value="P:cytochrome complex assembly"/>
    <property type="evidence" value="ECO:0007669"/>
    <property type="project" value="UniProtKB-KW"/>
</dbReference>
<evidence type="ECO:0000313" key="8">
    <source>
        <dbReference type="EMBL" id="NDY41517.1"/>
    </source>
</evidence>
<feature type="transmembrane region" description="Helical" evidence="6">
    <location>
        <begin position="6"/>
        <end position="24"/>
    </location>
</feature>
<dbReference type="EMBL" id="JAAGRR010000007">
    <property type="protein sequence ID" value="NDY41517.1"/>
    <property type="molecule type" value="Genomic_DNA"/>
</dbReference>
<evidence type="ECO:0000256" key="3">
    <source>
        <dbReference type="ARBA" id="ARBA00022748"/>
    </source>
</evidence>
<proteinExistence type="predicted"/>
<keyword evidence="4 6" id="KW-1133">Transmembrane helix</keyword>
<dbReference type="PANTHER" id="PTHR30071">
    <property type="entry name" value="HEME EXPORTER PROTEIN C"/>
    <property type="match status" value="1"/>
</dbReference>
<feature type="transmembrane region" description="Helical" evidence="6">
    <location>
        <begin position="205"/>
        <end position="223"/>
    </location>
</feature>
<evidence type="ECO:0000259" key="7">
    <source>
        <dbReference type="Pfam" id="PF01578"/>
    </source>
</evidence>
<feature type="transmembrane region" description="Helical" evidence="6">
    <location>
        <begin position="62"/>
        <end position="79"/>
    </location>
</feature>
<keyword evidence="2 6" id="KW-0812">Transmembrane</keyword>
<evidence type="ECO:0000256" key="4">
    <source>
        <dbReference type="ARBA" id="ARBA00022989"/>
    </source>
</evidence>
<gene>
    <name evidence="8" type="primary">ccsA</name>
    <name evidence="8" type="ORF">G3N55_01440</name>
</gene>
<reference evidence="8 9" key="1">
    <citation type="submission" date="2020-02" db="EMBL/GenBank/DDBJ databases">
        <title>Comparative genomics of sulfur disproportionating microorganisms.</title>
        <authorList>
            <person name="Ward L.M."/>
            <person name="Bertran E."/>
            <person name="Johnston D.T."/>
        </authorList>
    </citation>
    <scope>NUCLEOTIDE SEQUENCE [LARGE SCALE GENOMIC DNA]</scope>
    <source>
        <strain evidence="8 9">DSM 100025</strain>
    </source>
</reference>
<evidence type="ECO:0000256" key="1">
    <source>
        <dbReference type="ARBA" id="ARBA00004141"/>
    </source>
</evidence>
<protein>
    <submittedName>
        <fullName evidence="8">Cytochrome c biogenesis protein CcsA</fullName>
    </submittedName>
</protein>
<name>A0A6N9TQ04_DISTH</name>
<evidence type="ECO:0000313" key="9">
    <source>
        <dbReference type="Proteomes" id="UP000469346"/>
    </source>
</evidence>
<sequence length="260" mass="27953">MPEQAAFAAAVGLYGAGLVLLALPGRRGRPAVPALGLGLLAHGAALALRWHAAGHMPGADLYELNLVGAFLAMAVYLWIQRRYPGTRHLGLFATAAALALLLYGAAHPHAPAPLAEEYRSGWFAVHVLAAFAAYGCYVTSTAAAAALLLPPRRRERLPGPDRLEDLAFRLAAHGFVFHAAMLASGAVWAANAWGRYWSWDPVETWSLATWLLYAFFLHARAFLGWHGRRLAAVSLAAFASIVYTFWGVPHIPVHPGRPGP</sequence>
<organism evidence="8 9">
    <name type="scientific">Dissulfurirhabdus thermomarina</name>
    <dbReference type="NCBI Taxonomy" id="1765737"/>
    <lineage>
        <taxon>Bacteria</taxon>
        <taxon>Deltaproteobacteria</taxon>
        <taxon>Dissulfurirhabdaceae</taxon>
        <taxon>Dissulfurirhabdus</taxon>
    </lineage>
</organism>
<comment type="subcellular location">
    <subcellularLocation>
        <location evidence="1">Membrane</location>
        <topology evidence="1">Multi-pass membrane protein</topology>
    </subcellularLocation>
</comment>
<keyword evidence="3" id="KW-0201">Cytochrome c-type biogenesis</keyword>
<keyword evidence="5 6" id="KW-0472">Membrane</keyword>
<evidence type="ECO:0000256" key="2">
    <source>
        <dbReference type="ARBA" id="ARBA00022692"/>
    </source>
</evidence>
<dbReference type="PANTHER" id="PTHR30071:SF1">
    <property type="entry name" value="CYTOCHROME B_B6 PROTEIN-RELATED"/>
    <property type="match status" value="1"/>
</dbReference>
<dbReference type="InterPro" id="IPR002541">
    <property type="entry name" value="Cyt_c_assembly"/>
</dbReference>
<dbReference type="InterPro" id="IPR045062">
    <property type="entry name" value="Cyt_c_biogenesis_CcsA/CcmC"/>
</dbReference>
<dbReference type="Pfam" id="PF01578">
    <property type="entry name" value="Cytochrom_C_asm"/>
    <property type="match status" value="1"/>
</dbReference>
<dbReference type="GO" id="GO:0020037">
    <property type="term" value="F:heme binding"/>
    <property type="evidence" value="ECO:0007669"/>
    <property type="project" value="InterPro"/>
</dbReference>
<feature type="transmembrane region" description="Helical" evidence="6">
    <location>
        <begin position="230"/>
        <end position="248"/>
    </location>
</feature>
<evidence type="ECO:0000256" key="5">
    <source>
        <dbReference type="ARBA" id="ARBA00023136"/>
    </source>
</evidence>
<dbReference type="RefSeq" id="WP_163297676.1">
    <property type="nucleotide sequence ID" value="NZ_JAAGRR010000007.1"/>
</dbReference>
<dbReference type="GO" id="GO:0005886">
    <property type="term" value="C:plasma membrane"/>
    <property type="evidence" value="ECO:0007669"/>
    <property type="project" value="TreeGrafter"/>
</dbReference>